<evidence type="ECO:0000256" key="5">
    <source>
        <dbReference type="ARBA" id="ARBA00023306"/>
    </source>
</evidence>
<keyword evidence="5 7" id="KW-0131">Cell cycle</keyword>
<keyword evidence="6 7" id="KW-0961">Cell wall biogenesis/degradation</keyword>
<evidence type="ECO:0000313" key="12">
    <source>
        <dbReference type="EMBL" id="AIT09196.1"/>
    </source>
</evidence>
<keyword evidence="7" id="KW-0963">Cytoplasm</keyword>
<keyword evidence="7" id="KW-0460">Magnesium</keyword>
<comment type="similarity">
    <text evidence="1 7">Belongs to the MurCDEF family. MurE subfamily.</text>
</comment>
<evidence type="ECO:0000259" key="11">
    <source>
        <dbReference type="Pfam" id="PF08245"/>
    </source>
</evidence>
<dbReference type="Gene3D" id="3.90.190.20">
    <property type="entry name" value="Mur ligase, C-terminal domain"/>
    <property type="match status" value="1"/>
</dbReference>
<dbReference type="Pfam" id="PF01225">
    <property type="entry name" value="Mur_ligase"/>
    <property type="match status" value="1"/>
</dbReference>
<dbReference type="PANTHER" id="PTHR23135:SF4">
    <property type="entry name" value="UDP-N-ACETYLMURAMOYL-L-ALANYL-D-GLUTAMATE--2,6-DIAMINOPIMELATE LIGASE MURE HOMOLOG, CHLOROPLASTIC"/>
    <property type="match status" value="1"/>
</dbReference>
<dbReference type="AlphaFoldDB" id="A0A097ENQ6"/>
<comment type="cofactor">
    <cofactor evidence="7">
        <name>Mg(2+)</name>
        <dbReference type="ChEBI" id="CHEBI:18420"/>
    </cofactor>
</comment>
<evidence type="ECO:0000256" key="8">
    <source>
        <dbReference type="RuleBase" id="RU004135"/>
    </source>
</evidence>
<feature type="domain" description="Mur ligase N-terminal catalytic" evidence="9">
    <location>
        <begin position="23"/>
        <end position="114"/>
    </location>
</feature>
<dbReference type="EC" id="6.3.2.-" evidence="7"/>
<feature type="domain" description="Mur ligase central" evidence="11">
    <location>
        <begin position="125"/>
        <end position="338"/>
    </location>
</feature>
<gene>
    <name evidence="7" type="primary">murE</name>
    <name evidence="12" type="ORF">LO80_03890</name>
</gene>
<keyword evidence="7 12" id="KW-0436">Ligase</keyword>
<keyword evidence="13" id="KW-1185">Reference proteome</keyword>
<dbReference type="GO" id="GO:0005524">
    <property type="term" value="F:ATP binding"/>
    <property type="evidence" value="ECO:0007669"/>
    <property type="project" value="UniProtKB-UniRule"/>
</dbReference>
<name>A0A097ENQ6_9GAMM</name>
<dbReference type="GO" id="GO:0005737">
    <property type="term" value="C:cytoplasm"/>
    <property type="evidence" value="ECO:0007669"/>
    <property type="project" value="UniProtKB-SubCell"/>
</dbReference>
<dbReference type="InterPro" id="IPR004101">
    <property type="entry name" value="Mur_ligase_C"/>
</dbReference>
<evidence type="ECO:0000256" key="7">
    <source>
        <dbReference type="HAMAP-Rule" id="MF_00208"/>
    </source>
</evidence>
<comment type="pathway">
    <text evidence="7 8">Cell wall biogenesis; peptidoglycan biosynthesis.</text>
</comment>
<keyword evidence="7" id="KW-0547">Nucleotide-binding</keyword>
<feature type="modified residue" description="N6-carboxylysine" evidence="7">
    <location>
        <position position="249"/>
    </location>
</feature>
<evidence type="ECO:0000313" key="13">
    <source>
        <dbReference type="Proteomes" id="UP000029672"/>
    </source>
</evidence>
<dbReference type="InterPro" id="IPR013221">
    <property type="entry name" value="Mur_ligase_cen"/>
</dbReference>
<feature type="binding site" evidence="7">
    <location>
        <position position="209"/>
    </location>
    <ligand>
        <name>UDP-N-acetyl-alpha-D-muramoyl-L-alanyl-D-glutamate</name>
        <dbReference type="ChEBI" id="CHEBI:83900"/>
    </ligand>
</feature>
<dbReference type="InterPro" id="IPR000713">
    <property type="entry name" value="Mur_ligase_N"/>
</dbReference>
<dbReference type="InterPro" id="IPR005761">
    <property type="entry name" value="UDP-N-AcMur-Glu-dNH2Pim_ligase"/>
</dbReference>
<evidence type="ECO:0000256" key="1">
    <source>
        <dbReference type="ARBA" id="ARBA00005898"/>
    </source>
</evidence>
<evidence type="ECO:0000256" key="6">
    <source>
        <dbReference type="ARBA" id="ARBA00023316"/>
    </source>
</evidence>
<evidence type="ECO:0000256" key="2">
    <source>
        <dbReference type="ARBA" id="ARBA00022618"/>
    </source>
</evidence>
<dbReference type="GO" id="GO:0000287">
    <property type="term" value="F:magnesium ion binding"/>
    <property type="evidence" value="ECO:0007669"/>
    <property type="project" value="UniProtKB-UniRule"/>
</dbReference>
<dbReference type="InterPro" id="IPR035911">
    <property type="entry name" value="MurE/MurF_N"/>
</dbReference>
<evidence type="ECO:0000256" key="3">
    <source>
        <dbReference type="ARBA" id="ARBA00022960"/>
    </source>
</evidence>
<keyword evidence="4 7" id="KW-0573">Peptidoglycan synthesis</keyword>
<dbReference type="RefSeq" id="WP_040008749.1">
    <property type="nucleotide sequence ID" value="NZ_CP009574.1"/>
</dbReference>
<dbReference type="GO" id="GO:0008360">
    <property type="term" value="P:regulation of cell shape"/>
    <property type="evidence" value="ECO:0007669"/>
    <property type="project" value="UniProtKB-KW"/>
</dbReference>
<accession>A0A097ENQ6</accession>
<sequence>MKNISQVLEFLGIQTSLENNYQIKSLYLDSRKCDSESAFIALKGQATDGNKYIDAVLDKGTKLVLSDDDKLSHKLASTSSSYFDSAQQSEEEKANIFYVENLKDKLPALARWFYDYKKPQNIIGITGTNGKTSISSYIAQLQKLLGQKSLLLGTNGNGIYPDLKESTHTTLDILSLYQIISEYSQLPPSYFDSAQQTEEEFVNLVMEVSSHSLDQKRTESLNFDVAVFSNLSHDHLDYHKTMDSYFEAKAKLFQFDNLRKAVINIDDEYGQKLCNICGCEVITVSLKSKNADIYLKSKTIENMQTSFDLYISQELIGTYQTALIGGFNLMNLGLSLAALDDNSTREQLLINISKVQPVKGRMEVVELKNSAKVIIDYAHTPDALEKALQTLASYNSNNLWCIFGCGGDRDTSKRPIMAQIAEKYVSKIVVTEDNNRFENIENIFSDIKKGFVNSENHTFIPSREEAIKYAIENSKAGDIIILAGKGHECYLDKNGVKEHFDEREIIAKYNKVSF</sequence>
<dbReference type="Proteomes" id="UP000029672">
    <property type="component" value="Chromosome"/>
</dbReference>
<comment type="function">
    <text evidence="7">Catalyzes the addition of an amino acid to the nucleotide precursor UDP-N-acetylmuramoyl-L-alanyl-D-glutamate (UMAG) in the biosynthesis of bacterial cell-wall peptidoglycan.</text>
</comment>
<comment type="subcellular location">
    <subcellularLocation>
        <location evidence="7 8">Cytoplasm</location>
    </subcellularLocation>
</comment>
<dbReference type="SUPFAM" id="SSF53623">
    <property type="entry name" value="MurD-like peptide ligases, catalytic domain"/>
    <property type="match status" value="1"/>
</dbReference>
<feature type="domain" description="Mur ligase C-terminal" evidence="10">
    <location>
        <begin position="360"/>
        <end position="486"/>
    </location>
</feature>
<dbReference type="EMBL" id="CP009574">
    <property type="protein sequence ID" value="AIT09196.1"/>
    <property type="molecule type" value="Genomic_DNA"/>
</dbReference>
<feature type="binding site" evidence="7">
    <location>
        <position position="217"/>
    </location>
    <ligand>
        <name>UDP-N-acetyl-alpha-D-muramoyl-L-alanyl-D-glutamate</name>
        <dbReference type="ChEBI" id="CHEBI:83900"/>
    </ligand>
</feature>
<dbReference type="SUPFAM" id="SSF53244">
    <property type="entry name" value="MurD-like peptide ligases, peptide-binding domain"/>
    <property type="match status" value="1"/>
</dbReference>
<dbReference type="Gene3D" id="3.40.1390.10">
    <property type="entry name" value="MurE/MurF, N-terminal domain"/>
    <property type="match status" value="1"/>
</dbReference>
<feature type="binding site" evidence="7">
    <location>
        <position position="30"/>
    </location>
    <ligand>
        <name>UDP-N-acetyl-alpha-D-muramoyl-L-alanyl-D-glutamate</name>
        <dbReference type="ChEBI" id="CHEBI:83900"/>
    </ligand>
</feature>
<dbReference type="GO" id="GO:0071555">
    <property type="term" value="P:cell wall organization"/>
    <property type="evidence" value="ECO:0007669"/>
    <property type="project" value="UniProtKB-KW"/>
</dbReference>
<dbReference type="Pfam" id="PF08245">
    <property type="entry name" value="Mur_ligase_M"/>
    <property type="match status" value="1"/>
</dbReference>
<feature type="binding site" evidence="7">
    <location>
        <position position="215"/>
    </location>
    <ligand>
        <name>UDP-N-acetyl-alpha-D-muramoyl-L-alanyl-D-glutamate</name>
        <dbReference type="ChEBI" id="CHEBI:83900"/>
    </ligand>
</feature>
<evidence type="ECO:0000256" key="4">
    <source>
        <dbReference type="ARBA" id="ARBA00022984"/>
    </source>
</evidence>
<dbReference type="STRING" id="1547445.LO80_03890"/>
<reference evidence="12 13" key="1">
    <citation type="submission" date="2014-10" db="EMBL/GenBank/DDBJ databases">
        <title>Whole genome sequence of Francisella endociliophora strain FSC1006, isolated from a laboratory culture of the marine ciliate Euplotes raikovi.</title>
        <authorList>
            <person name="Granberg M."/>
            <person name="Backman S."/>
            <person name="Lundmark E."/>
            <person name="Nilsson E."/>
            <person name="Karlsson E."/>
            <person name="Thelaus J."/>
            <person name="Ohrman C."/>
            <person name="Larkeryd A."/>
            <person name="Stenberg P."/>
        </authorList>
    </citation>
    <scope>NUCLEOTIDE SEQUENCE [LARGE SCALE GENOMIC DNA]</scope>
    <source>
        <strain evidence="12 13">FSC1006</strain>
    </source>
</reference>
<keyword evidence="3 7" id="KW-0133">Cell shape</keyword>
<dbReference type="InterPro" id="IPR036615">
    <property type="entry name" value="Mur_ligase_C_dom_sf"/>
</dbReference>
<dbReference type="UniPathway" id="UPA00219"/>
<dbReference type="HOGENOM" id="CLU_022291_3_2_6"/>
<proteinExistence type="inferred from homology"/>
<keyword evidence="2 7" id="KW-0132">Cell division</keyword>
<dbReference type="OrthoDB" id="9800958at2"/>
<feature type="binding site" evidence="7">
    <location>
        <position position="28"/>
    </location>
    <ligand>
        <name>UDP-N-acetyl-alpha-D-muramoyl-L-alanyl-D-glutamate</name>
        <dbReference type="ChEBI" id="CHEBI:83900"/>
    </ligand>
</feature>
<dbReference type="GO" id="GO:0016881">
    <property type="term" value="F:acid-amino acid ligase activity"/>
    <property type="evidence" value="ECO:0007669"/>
    <property type="project" value="UniProtKB-UniRule"/>
</dbReference>
<keyword evidence="7" id="KW-0067">ATP-binding</keyword>
<dbReference type="eggNOG" id="COG0769">
    <property type="taxonomic scope" value="Bacteria"/>
</dbReference>
<organism evidence="12 13">
    <name type="scientific">Candidatus Francisella endociliophora</name>
    <dbReference type="NCBI Taxonomy" id="653937"/>
    <lineage>
        <taxon>Bacteria</taxon>
        <taxon>Pseudomonadati</taxon>
        <taxon>Pseudomonadota</taxon>
        <taxon>Gammaproteobacteria</taxon>
        <taxon>Thiotrichales</taxon>
        <taxon>Francisellaceae</taxon>
        <taxon>Francisella</taxon>
    </lineage>
</organism>
<dbReference type="PANTHER" id="PTHR23135">
    <property type="entry name" value="MUR LIGASE FAMILY MEMBER"/>
    <property type="match status" value="1"/>
</dbReference>
<comment type="PTM">
    <text evidence="7">Carboxylation is probably crucial for Mg(2+) binding and, consequently, for the gamma-phosphate positioning of ATP.</text>
</comment>
<dbReference type="GO" id="GO:0051301">
    <property type="term" value="P:cell division"/>
    <property type="evidence" value="ECO:0007669"/>
    <property type="project" value="UniProtKB-KW"/>
</dbReference>
<comment type="caution">
    <text evidence="7">Lacks conserved residue(s) required for the propagation of feature annotation.</text>
</comment>
<dbReference type="NCBIfam" id="NF001126">
    <property type="entry name" value="PRK00139.1-4"/>
    <property type="match status" value="1"/>
</dbReference>
<evidence type="ECO:0000259" key="9">
    <source>
        <dbReference type="Pfam" id="PF01225"/>
    </source>
</evidence>
<protein>
    <recommendedName>
        <fullName evidence="7">UDP-N-acetylmuramyl-tripeptide synthetase</fullName>
        <ecNumber evidence="7">6.3.2.-</ecNumber>
    </recommendedName>
    <alternativeName>
        <fullName evidence="7">UDP-MurNAc-tripeptide synthetase</fullName>
    </alternativeName>
</protein>
<dbReference type="Pfam" id="PF02875">
    <property type="entry name" value="Mur_ligase_C"/>
    <property type="match status" value="1"/>
</dbReference>
<dbReference type="HAMAP" id="MF_00208">
    <property type="entry name" value="MurE"/>
    <property type="match status" value="1"/>
</dbReference>
<dbReference type="KEGG" id="frf:LO80_03890"/>
<feature type="binding site" evidence="7">
    <location>
        <begin position="127"/>
        <end position="133"/>
    </location>
    <ligand>
        <name>ATP</name>
        <dbReference type="ChEBI" id="CHEBI:30616"/>
    </ligand>
</feature>
<dbReference type="InterPro" id="IPR036565">
    <property type="entry name" value="Mur-like_cat_sf"/>
</dbReference>
<dbReference type="Gene3D" id="3.40.1190.10">
    <property type="entry name" value="Mur-like, catalytic domain"/>
    <property type="match status" value="1"/>
</dbReference>
<dbReference type="GO" id="GO:0009252">
    <property type="term" value="P:peptidoglycan biosynthetic process"/>
    <property type="evidence" value="ECO:0007669"/>
    <property type="project" value="UniProtKB-UniRule"/>
</dbReference>
<dbReference type="NCBIfam" id="TIGR01085">
    <property type="entry name" value="murE"/>
    <property type="match status" value="1"/>
</dbReference>
<dbReference type="SUPFAM" id="SSF63418">
    <property type="entry name" value="MurE/MurF N-terminal domain"/>
    <property type="match status" value="1"/>
</dbReference>
<evidence type="ECO:0000259" key="10">
    <source>
        <dbReference type="Pfam" id="PF02875"/>
    </source>
</evidence>